<sequence length="543" mass="59976">MKKRKKTVVSAVTFIALAMVFAGCGSNEKKEQASSSSTTPSASESATKANTKQLTLNVSWMGIKDGFDASGAKDDAIFNDLQKKFNITVNPVQVTWNDWQDKAKVWAASSQLPDIFPNVIAVENPSLYASWAKQGVIKALPDDLSKYPNIAKIMKLPSVQPLKVDGKFYMVPRMTYNDSSDWVMDRAIVYRKDWAAQAGFTSEPKSFDEFVAMIKAVQKQHPGTVGIALQNKSFLNTIFLSSFPEMSNSKSWTNEGGKWMPSYASSKTVDGIKQLRQLYSEGLLDKDFGIQKEGDGFTKFMNGQAFISFGSSFFGTAANVDTFKKANPGVKVADAVGFMNIWPAADGNRYSFVETPYWSEIFFSNKLDDAKFDRALQLIDYMASEEYDALTRNGIQGVDYKIEGGKALSLLNADDSLKKKYPITDAMGALASWRGGFYKAGKVVVNSNPDVAAWESYDHDTFVKLKKENKPAPINFDVMLMTTPAKDKLGAFYSGAQDDLIKVILGKDDPVKMWQEAIKSYDAKGLQEAIAEVNAKAKELGIK</sequence>
<dbReference type="RefSeq" id="WP_188177879.1">
    <property type="nucleotide sequence ID" value="NZ_JACVVD010000015.1"/>
</dbReference>
<evidence type="ECO:0000313" key="8">
    <source>
        <dbReference type="EMBL" id="MBD0384101.1"/>
    </source>
</evidence>
<dbReference type="Pfam" id="PF13416">
    <property type="entry name" value="SBP_bac_8"/>
    <property type="match status" value="1"/>
</dbReference>
<keyword evidence="9" id="KW-1185">Reference proteome</keyword>
<dbReference type="PANTHER" id="PTHR43649">
    <property type="entry name" value="ARABINOSE-BINDING PROTEIN-RELATED"/>
    <property type="match status" value="1"/>
</dbReference>
<name>A0A926QLN6_9BACL</name>
<keyword evidence="3" id="KW-0472">Membrane</keyword>
<proteinExistence type="predicted"/>
<evidence type="ECO:0000256" key="6">
    <source>
        <dbReference type="SAM" id="MobiDB-lite"/>
    </source>
</evidence>
<dbReference type="PANTHER" id="PTHR43649:SF33">
    <property type="entry name" value="POLYGALACTURONAN_RHAMNOGALACTURONAN-BINDING PROTEIN YTCQ"/>
    <property type="match status" value="1"/>
</dbReference>
<evidence type="ECO:0000256" key="4">
    <source>
        <dbReference type="ARBA" id="ARBA00023139"/>
    </source>
</evidence>
<dbReference type="SUPFAM" id="SSF53850">
    <property type="entry name" value="Periplasmic binding protein-like II"/>
    <property type="match status" value="1"/>
</dbReference>
<dbReference type="AlphaFoldDB" id="A0A926QLN6"/>
<evidence type="ECO:0000256" key="5">
    <source>
        <dbReference type="ARBA" id="ARBA00023288"/>
    </source>
</evidence>
<organism evidence="8 9">
    <name type="scientific">Paenibacillus sedimenti</name>
    <dbReference type="NCBI Taxonomy" id="2770274"/>
    <lineage>
        <taxon>Bacteria</taxon>
        <taxon>Bacillati</taxon>
        <taxon>Bacillota</taxon>
        <taxon>Bacilli</taxon>
        <taxon>Bacillales</taxon>
        <taxon>Paenibacillaceae</taxon>
        <taxon>Paenibacillus</taxon>
    </lineage>
</organism>
<evidence type="ECO:0000256" key="7">
    <source>
        <dbReference type="SAM" id="SignalP"/>
    </source>
</evidence>
<reference evidence="8" key="1">
    <citation type="submission" date="2020-09" db="EMBL/GenBank/DDBJ databases">
        <title>Draft Genome Sequence of Paenibacillus sp. WST5.</title>
        <authorList>
            <person name="Bao Z."/>
        </authorList>
    </citation>
    <scope>NUCLEOTIDE SEQUENCE</scope>
    <source>
        <strain evidence="8">WST5</strain>
    </source>
</reference>
<gene>
    <name evidence="8" type="ORF">ICC18_29055</name>
</gene>
<keyword evidence="2 7" id="KW-0732">Signal</keyword>
<dbReference type="InterPro" id="IPR006059">
    <property type="entry name" value="SBP"/>
</dbReference>
<dbReference type="Gene3D" id="3.40.190.10">
    <property type="entry name" value="Periplasmic binding protein-like II"/>
    <property type="match status" value="2"/>
</dbReference>
<feature type="signal peptide" evidence="7">
    <location>
        <begin position="1"/>
        <end position="22"/>
    </location>
</feature>
<dbReference type="InterPro" id="IPR050490">
    <property type="entry name" value="Bact_solute-bd_prot1"/>
</dbReference>
<accession>A0A926QLN6</accession>
<dbReference type="EMBL" id="JACVVD010000015">
    <property type="protein sequence ID" value="MBD0384101.1"/>
    <property type="molecule type" value="Genomic_DNA"/>
</dbReference>
<evidence type="ECO:0000256" key="2">
    <source>
        <dbReference type="ARBA" id="ARBA00022729"/>
    </source>
</evidence>
<keyword evidence="4" id="KW-0564">Palmitate</keyword>
<feature type="chain" id="PRO_5039256836" evidence="7">
    <location>
        <begin position="23"/>
        <end position="543"/>
    </location>
</feature>
<feature type="region of interest" description="Disordered" evidence="6">
    <location>
        <begin position="29"/>
        <end position="48"/>
    </location>
</feature>
<keyword evidence="5" id="KW-0449">Lipoprotein</keyword>
<comment type="caution">
    <text evidence="8">The sequence shown here is derived from an EMBL/GenBank/DDBJ whole genome shotgun (WGS) entry which is preliminary data.</text>
</comment>
<dbReference type="PROSITE" id="PS51257">
    <property type="entry name" value="PROKAR_LIPOPROTEIN"/>
    <property type="match status" value="1"/>
</dbReference>
<feature type="compositionally biased region" description="Low complexity" evidence="6">
    <location>
        <begin position="33"/>
        <end position="47"/>
    </location>
</feature>
<evidence type="ECO:0000313" key="9">
    <source>
        <dbReference type="Proteomes" id="UP000650466"/>
    </source>
</evidence>
<evidence type="ECO:0000256" key="3">
    <source>
        <dbReference type="ARBA" id="ARBA00023136"/>
    </source>
</evidence>
<dbReference type="Proteomes" id="UP000650466">
    <property type="component" value="Unassembled WGS sequence"/>
</dbReference>
<protein>
    <submittedName>
        <fullName evidence="8">Extracellular solute-binding protein</fullName>
    </submittedName>
</protein>
<evidence type="ECO:0000256" key="1">
    <source>
        <dbReference type="ARBA" id="ARBA00022475"/>
    </source>
</evidence>
<keyword evidence="1" id="KW-1003">Cell membrane</keyword>